<sequence>MRAGPLLKSAADQRPRSNQHRVRAAWERAQSHVLQHSQSLLLSRTTGGSRSRAGAPECGIFTDPPPPPLSLSPAFQFAAGALSTVGAWGSGNPEPRNRDILGPAFCSGPDASLPGGTPGAVERLTLCRGP</sequence>
<proteinExistence type="predicted"/>
<accession>A0AAV7N886</accession>
<evidence type="ECO:0000313" key="2">
    <source>
        <dbReference type="EMBL" id="KAJ1108920.1"/>
    </source>
</evidence>
<dbReference type="EMBL" id="JANPWB010000013">
    <property type="protein sequence ID" value="KAJ1108920.1"/>
    <property type="molecule type" value="Genomic_DNA"/>
</dbReference>
<evidence type="ECO:0000313" key="3">
    <source>
        <dbReference type="Proteomes" id="UP001066276"/>
    </source>
</evidence>
<feature type="region of interest" description="Disordered" evidence="1">
    <location>
        <begin position="1"/>
        <end position="22"/>
    </location>
</feature>
<reference evidence="2" key="1">
    <citation type="journal article" date="2022" name="bioRxiv">
        <title>Sequencing and chromosome-scale assembly of the giantPleurodeles waltlgenome.</title>
        <authorList>
            <person name="Brown T."/>
            <person name="Elewa A."/>
            <person name="Iarovenko S."/>
            <person name="Subramanian E."/>
            <person name="Araus A.J."/>
            <person name="Petzold A."/>
            <person name="Susuki M."/>
            <person name="Suzuki K.-i.T."/>
            <person name="Hayashi T."/>
            <person name="Toyoda A."/>
            <person name="Oliveira C."/>
            <person name="Osipova E."/>
            <person name="Leigh N.D."/>
            <person name="Simon A."/>
            <person name="Yun M.H."/>
        </authorList>
    </citation>
    <scope>NUCLEOTIDE SEQUENCE</scope>
    <source>
        <strain evidence="2">20211129_DDA</strain>
        <tissue evidence="2">Liver</tissue>
    </source>
</reference>
<evidence type="ECO:0000256" key="1">
    <source>
        <dbReference type="SAM" id="MobiDB-lite"/>
    </source>
</evidence>
<organism evidence="2 3">
    <name type="scientific">Pleurodeles waltl</name>
    <name type="common">Iberian ribbed newt</name>
    <dbReference type="NCBI Taxonomy" id="8319"/>
    <lineage>
        <taxon>Eukaryota</taxon>
        <taxon>Metazoa</taxon>
        <taxon>Chordata</taxon>
        <taxon>Craniata</taxon>
        <taxon>Vertebrata</taxon>
        <taxon>Euteleostomi</taxon>
        <taxon>Amphibia</taxon>
        <taxon>Batrachia</taxon>
        <taxon>Caudata</taxon>
        <taxon>Salamandroidea</taxon>
        <taxon>Salamandridae</taxon>
        <taxon>Pleurodelinae</taxon>
        <taxon>Pleurodeles</taxon>
    </lineage>
</organism>
<gene>
    <name evidence="2" type="ORF">NDU88_006290</name>
</gene>
<feature type="region of interest" description="Disordered" evidence="1">
    <location>
        <begin position="40"/>
        <end position="71"/>
    </location>
</feature>
<protein>
    <submittedName>
        <fullName evidence="2">Uncharacterized protein</fullName>
    </submittedName>
</protein>
<dbReference type="Proteomes" id="UP001066276">
    <property type="component" value="Chromosome 9"/>
</dbReference>
<name>A0AAV7N886_PLEWA</name>
<dbReference type="AlphaFoldDB" id="A0AAV7N886"/>
<keyword evidence="3" id="KW-1185">Reference proteome</keyword>
<comment type="caution">
    <text evidence="2">The sequence shown here is derived from an EMBL/GenBank/DDBJ whole genome shotgun (WGS) entry which is preliminary data.</text>
</comment>